<dbReference type="AlphaFoldDB" id="A0A229NU78"/>
<feature type="domain" description="Activator of Hsp90 ATPase homologue 1/2-like C-terminal" evidence="2">
    <location>
        <begin position="19"/>
        <end position="141"/>
    </location>
</feature>
<evidence type="ECO:0000259" key="2">
    <source>
        <dbReference type="Pfam" id="PF08327"/>
    </source>
</evidence>
<evidence type="ECO:0000313" key="3">
    <source>
        <dbReference type="EMBL" id="OXM13431.1"/>
    </source>
</evidence>
<gene>
    <name evidence="3" type="ORF">CGZ75_20485</name>
</gene>
<evidence type="ECO:0000256" key="1">
    <source>
        <dbReference type="ARBA" id="ARBA00006817"/>
    </source>
</evidence>
<evidence type="ECO:0000313" key="4">
    <source>
        <dbReference type="Proteomes" id="UP000215145"/>
    </source>
</evidence>
<dbReference type="Proteomes" id="UP000215145">
    <property type="component" value="Unassembled WGS sequence"/>
</dbReference>
<keyword evidence="4" id="KW-1185">Reference proteome</keyword>
<accession>A0A229NU78</accession>
<dbReference type="EMBL" id="NMUQ01000003">
    <property type="protein sequence ID" value="OXM13431.1"/>
    <property type="molecule type" value="Genomic_DNA"/>
</dbReference>
<dbReference type="Gene3D" id="3.30.530.20">
    <property type="match status" value="1"/>
</dbReference>
<name>A0A229NU78_9BACL</name>
<reference evidence="3 4" key="1">
    <citation type="submission" date="2017-07" db="EMBL/GenBank/DDBJ databases">
        <title>Paenibacillus herberti R33 genome sequencing and assembly.</title>
        <authorList>
            <person name="Su W."/>
        </authorList>
    </citation>
    <scope>NUCLEOTIDE SEQUENCE [LARGE SCALE GENOMIC DNA]</scope>
    <source>
        <strain evidence="3 4">R33</strain>
    </source>
</reference>
<dbReference type="InterPro" id="IPR023393">
    <property type="entry name" value="START-like_dom_sf"/>
</dbReference>
<dbReference type="OrthoDB" id="2355173at2"/>
<comment type="caution">
    <text evidence="3">The sequence shown here is derived from an EMBL/GenBank/DDBJ whole genome shotgun (WGS) entry which is preliminary data.</text>
</comment>
<sequence length="142" mass="15799">MSTSSSRSLPEIRQVQVIKAPIEKVWQATATSEGIASWFMPNTFRPEEGAEFVLQSGHFGDSPCLVTEFSPPNKLQFNWGKDWSVTFLLKELEPGVTEFTLIHSGWMEDGLTEFGQPHSEVRGNMNGGWTGIVKKLAAVLEN</sequence>
<dbReference type="RefSeq" id="WP_089526137.1">
    <property type="nucleotide sequence ID" value="NZ_NMUQ01000003.1"/>
</dbReference>
<dbReference type="CDD" id="cd07814">
    <property type="entry name" value="SRPBCC_CalC_Aha1-like"/>
    <property type="match status" value="1"/>
</dbReference>
<proteinExistence type="inferred from homology"/>
<dbReference type="InterPro" id="IPR013538">
    <property type="entry name" value="ASHA1/2-like_C"/>
</dbReference>
<organism evidence="3 4">
    <name type="scientific">Paenibacillus herberti</name>
    <dbReference type="NCBI Taxonomy" id="1619309"/>
    <lineage>
        <taxon>Bacteria</taxon>
        <taxon>Bacillati</taxon>
        <taxon>Bacillota</taxon>
        <taxon>Bacilli</taxon>
        <taxon>Bacillales</taxon>
        <taxon>Paenibacillaceae</taxon>
        <taxon>Paenibacillus</taxon>
    </lineage>
</organism>
<comment type="similarity">
    <text evidence="1">Belongs to the AHA1 family.</text>
</comment>
<dbReference type="Pfam" id="PF08327">
    <property type="entry name" value="AHSA1"/>
    <property type="match status" value="1"/>
</dbReference>
<protein>
    <submittedName>
        <fullName evidence="3">Polyketide cyclase</fullName>
    </submittedName>
</protein>
<dbReference type="SUPFAM" id="SSF55961">
    <property type="entry name" value="Bet v1-like"/>
    <property type="match status" value="1"/>
</dbReference>